<organism evidence="2">
    <name type="scientific">uncultured Caudovirales phage</name>
    <dbReference type="NCBI Taxonomy" id="2100421"/>
    <lineage>
        <taxon>Viruses</taxon>
        <taxon>Duplodnaviria</taxon>
        <taxon>Heunggongvirae</taxon>
        <taxon>Uroviricota</taxon>
        <taxon>Caudoviricetes</taxon>
        <taxon>Peduoviridae</taxon>
        <taxon>Maltschvirus</taxon>
        <taxon>Maltschvirus maltsch</taxon>
    </lineage>
</organism>
<gene>
    <name evidence="2" type="ORF">UFOVP616_20</name>
</gene>
<protein>
    <submittedName>
        <fullName evidence="2">Uncharacterized protein</fullName>
    </submittedName>
</protein>
<reference evidence="2" key="1">
    <citation type="submission" date="2020-04" db="EMBL/GenBank/DDBJ databases">
        <authorList>
            <person name="Chiriac C."/>
            <person name="Salcher M."/>
            <person name="Ghai R."/>
            <person name="Kavagutti S V."/>
        </authorList>
    </citation>
    <scope>NUCLEOTIDE SEQUENCE</scope>
</reference>
<name>A0A6J5N5Q0_9CAUD</name>
<feature type="compositionally biased region" description="Acidic residues" evidence="1">
    <location>
        <begin position="1303"/>
        <end position="1318"/>
    </location>
</feature>
<evidence type="ECO:0000256" key="1">
    <source>
        <dbReference type="SAM" id="MobiDB-lite"/>
    </source>
</evidence>
<evidence type="ECO:0000313" key="2">
    <source>
        <dbReference type="EMBL" id="CAB4152570.1"/>
    </source>
</evidence>
<feature type="region of interest" description="Disordered" evidence="1">
    <location>
        <begin position="1297"/>
        <end position="1325"/>
    </location>
</feature>
<sequence length="1325" mass="145256">MSVETESRPVPYTQITVAKPTLGGRPLKNESYLDNLSDTFAKGWLGMIKDEVEETYIRSQYREADFDGLDNIPKGYEEYASAFSYATSPQEVDQIAYNIDETNAARRRLNENSVIANVGYELVAGILDPINLIGGPALKGAGLVGGFVKGAASIGSVNAATEVIRNTLDPTSTNEETALNIGFGFIVAGMIGGGIGVVTRNGPGVDAAGTTSLTRAQRKTADEVGNNFEQAFKRGEGRATTKLMQFKDSNVRVVDGPTNKVDADGNPVNAFYRSEEAFKEYARRAEVRKAADDALGDIVPDADEVTMFDTGVDDVDPAVQQYVDDYIAGKGRDDPSMEQFAANNADEIEAEFQRRSNGETPPTGEKAAPQTKFESTIFIDTKAILKSFPDKPWTKPRYEGIEPLADDAFKTPEEYANFVAYHELNHTTTPRNADESVAQYENRINTMALDEVRAERLANSPTRGLFQDYALLPTTQGSMTRYAPDEAVVHNLATGVGGDMATQTLSAMAGRASTPGGSVLQRSMRWNAEYFKGSFAIRQGYSKYVNGYASDSEFALGVTNFASQLPIVGAARKQGKMQYDEFNSFVGRAVFDDGEFAIGGRTLLPEEMTIVREAAARIREVNKFVEDSTKELGIFDRQKQIQREIDWREKANVRDEAFLSKATGKRADEVRTRVEERNKELLEFRTAADELAESDIKFKGDDAYFHRIFNVGAIRDRYEDFVDLIAMSFARETGDAGAVTPDIKLRAQQVADRIIGEGVEETAYGFGGGARALKSRVLPLSNKELADFIVLDADIVLGTYIRRMGPIIEMHRAYGSTNLASQIDEMQSELIQKNYTPKMRQKINWEIEAIRDRVLQNFTRTDPLSMSNRTARAIKNIGNVAIMGRGIYSQTVDVAKTVAVEGHGPLFKALHASFSRGLKGVGYGKHGRAGGEGFEMVMARYMARSLEDDSALIVTNQTGIERSLAKMQQPFFVANLMNPFTVMFKDWSSVMTAHRLIADSQTLAKAVRSGKTMGTLSKSEYKLATELASWGINLRSAQLIADMPVDKAEGGLLMPNIDAWEGRAGEMARDVFIGAMSGNIRSNIVTPGPLQRAAIMDGVFRVKKGGVVSRTLGDGSDRLEMPLLSLPFQLLSFTMSSSAKTTHAMLSGRDRNTYITLTSMLIGGYVATYLAAGDNWENMTWEEAAMSAIDRSGVLGWGVDPIKRVETLTGYGPRAALGMEEFGEGQVNDEIGAIGGPAAGVMAGFAEAFISDEQTPGQDADLIRRALPFNQLVWWDETLKEWSRAAAKNAGYDIDLDPPSFFDGEDDEETIEMEETAEPEVVMSQ</sequence>
<accession>A0A6J5N5Q0</accession>
<proteinExistence type="predicted"/>
<dbReference type="EMBL" id="LR796590">
    <property type="protein sequence ID" value="CAB4152570.1"/>
    <property type="molecule type" value="Genomic_DNA"/>
</dbReference>